<feature type="domain" description="Pyrrolo-quinoline quinone repeat" evidence="3">
    <location>
        <begin position="250"/>
        <end position="448"/>
    </location>
</feature>
<keyword evidence="2" id="KW-0812">Transmembrane</keyword>
<dbReference type="SUPFAM" id="SSF50998">
    <property type="entry name" value="Quinoprotein alcohol dehydrogenase-like"/>
    <property type="match status" value="1"/>
</dbReference>
<dbReference type="InterPro" id="IPR011047">
    <property type="entry name" value="Quinoprotein_ADH-like_sf"/>
</dbReference>
<keyword evidence="2" id="KW-1133">Transmembrane helix</keyword>
<dbReference type="RefSeq" id="WP_157105106.1">
    <property type="nucleotide sequence ID" value="NZ_JAAXOM010000008.1"/>
</dbReference>
<dbReference type="InterPro" id="IPR015943">
    <property type="entry name" value="WD40/YVTN_repeat-like_dom_sf"/>
</dbReference>
<feature type="transmembrane region" description="Helical" evidence="2">
    <location>
        <begin position="149"/>
        <end position="175"/>
    </location>
</feature>
<evidence type="ECO:0000313" key="4">
    <source>
        <dbReference type="EMBL" id="NKX90933.1"/>
    </source>
</evidence>
<keyword evidence="5" id="KW-1185">Reference proteome</keyword>
<sequence>MGDIEATERSGTAVDDDTSTPLPTLLRKLGRTARFKALMAAFGTGLLTGGVALALYSLFGTAPVTVRTTYAQAGDFAALASILGGAVLAITVAAWLAGRAREADLWTTHHRWEVCATGAVALVLVFVVVRSWSEHLPSSYTAIRAESPYFAQLPTAVGATVLVAFGSILVLPLAFHMGTARTVGRGHAASATAAGLVVAAVLGVFAVRAGDDSVNVDHRTAAAAEIPSTPQSFATEAFRLQLPPLNNRPEATGREVLAAGTGFLVIGVDGLRAYDGATGEPRWHYLRRPQSGNRAMTYERGSAVVTGDRSIVTTLWRNGDDYHRITFDTITGDVLWTSDDTNDFNRISAVGLVAVSSTTLIMESDSALLGYDARTGAHRWTAPVDNNCRSTRSIPVVTANAVYRVLRCGGSTWRITAVDSGTGRVAGHRDSPGPSSAEPMLTLQDDTVLAHFRNSRYLQVSDPSELSTTPIHPSDKPFATTPTPTVDSTCKPRATRQILPVPSSVLVVCQNDESIGNATLDITGFR</sequence>
<keyword evidence="2" id="KW-0472">Membrane</keyword>
<dbReference type="InterPro" id="IPR002372">
    <property type="entry name" value="PQQ_rpt_dom"/>
</dbReference>
<feature type="region of interest" description="Disordered" evidence="1">
    <location>
        <begin position="463"/>
        <end position="489"/>
    </location>
</feature>
<gene>
    <name evidence="4" type="ORF">HGA10_26980</name>
</gene>
<dbReference type="PANTHER" id="PTHR34512:SF30">
    <property type="entry name" value="OUTER MEMBRANE PROTEIN ASSEMBLY FACTOR BAMB"/>
    <property type="match status" value="1"/>
</dbReference>
<accession>A0A846WDS8</accession>
<feature type="transmembrane region" description="Helical" evidence="2">
    <location>
        <begin position="76"/>
        <end position="98"/>
    </location>
</feature>
<dbReference type="Proteomes" id="UP000572007">
    <property type="component" value="Unassembled WGS sequence"/>
</dbReference>
<evidence type="ECO:0000313" key="5">
    <source>
        <dbReference type="Proteomes" id="UP000572007"/>
    </source>
</evidence>
<dbReference type="AlphaFoldDB" id="A0A846WDS8"/>
<evidence type="ECO:0000256" key="1">
    <source>
        <dbReference type="SAM" id="MobiDB-lite"/>
    </source>
</evidence>
<comment type="caution">
    <text evidence="4">The sequence shown here is derived from an EMBL/GenBank/DDBJ whole genome shotgun (WGS) entry which is preliminary data.</text>
</comment>
<name>A0A846WDS8_9NOCA</name>
<reference evidence="4 5" key="1">
    <citation type="submission" date="2020-04" db="EMBL/GenBank/DDBJ databases">
        <title>MicrobeNet Type strains.</title>
        <authorList>
            <person name="Nicholson A.C."/>
        </authorList>
    </citation>
    <scope>NUCLEOTIDE SEQUENCE [LARGE SCALE GENOMIC DNA]</scope>
    <source>
        <strain evidence="4 5">DSM 44960</strain>
    </source>
</reference>
<evidence type="ECO:0000256" key="2">
    <source>
        <dbReference type="SAM" id="Phobius"/>
    </source>
</evidence>
<feature type="transmembrane region" description="Helical" evidence="2">
    <location>
        <begin position="110"/>
        <end position="129"/>
    </location>
</feature>
<organism evidence="4 5">
    <name type="scientific">Nocardia coubleae</name>
    <dbReference type="NCBI Taxonomy" id="356147"/>
    <lineage>
        <taxon>Bacteria</taxon>
        <taxon>Bacillati</taxon>
        <taxon>Actinomycetota</taxon>
        <taxon>Actinomycetes</taxon>
        <taxon>Mycobacteriales</taxon>
        <taxon>Nocardiaceae</taxon>
        <taxon>Nocardia</taxon>
    </lineage>
</organism>
<dbReference type="Pfam" id="PF13360">
    <property type="entry name" value="PQQ_2"/>
    <property type="match status" value="1"/>
</dbReference>
<feature type="transmembrane region" description="Helical" evidence="2">
    <location>
        <begin position="187"/>
        <end position="207"/>
    </location>
</feature>
<feature type="transmembrane region" description="Helical" evidence="2">
    <location>
        <begin position="37"/>
        <end position="56"/>
    </location>
</feature>
<evidence type="ECO:0000259" key="3">
    <source>
        <dbReference type="Pfam" id="PF13360"/>
    </source>
</evidence>
<proteinExistence type="predicted"/>
<dbReference type="EMBL" id="JAAXOM010000008">
    <property type="protein sequence ID" value="NKX90933.1"/>
    <property type="molecule type" value="Genomic_DNA"/>
</dbReference>
<dbReference type="Gene3D" id="2.130.10.10">
    <property type="entry name" value="YVTN repeat-like/Quinoprotein amine dehydrogenase"/>
    <property type="match status" value="1"/>
</dbReference>
<protein>
    <submittedName>
        <fullName evidence="4">PQQ-binding-like beta-propeller repeat protein</fullName>
    </submittedName>
</protein>
<dbReference type="PANTHER" id="PTHR34512">
    <property type="entry name" value="CELL SURFACE PROTEIN"/>
    <property type="match status" value="1"/>
</dbReference>